<proteinExistence type="predicted"/>
<feature type="compositionally biased region" description="Low complexity" evidence="1">
    <location>
        <begin position="217"/>
        <end position="232"/>
    </location>
</feature>
<feature type="compositionally biased region" description="Basic and acidic residues" evidence="1">
    <location>
        <begin position="250"/>
        <end position="268"/>
    </location>
</feature>
<name>A0A7W7CR94_9ACTN</name>
<keyword evidence="4" id="KW-1185">Reference proteome</keyword>
<feature type="chain" id="PRO_5039500028" evidence="2">
    <location>
        <begin position="22"/>
        <end position="313"/>
    </location>
</feature>
<dbReference type="AlphaFoldDB" id="A0A7W7CR94"/>
<sequence>MNNARRIRAGAAAAVTGPVFAADQTVYAAPSGSGTRCPAAQPCSLSTAQLVQVGGTYDTPAHHITFSDITTGTSWLGPDSSQGYADQQTGAYITGNGSRPAFTSCHQGCPQFEATRPHWQQSPAAVQVSAADNVTFTGSQFADLGQTAIGIGDDANAHGGGVGLGATDITVNRSEIARNVAGGIIVGSVRAGAHHPGDSRMVNRNITVSRTPECPSAPAGAPTTPGAATTTPTGVVQLPAALFHGHHRVRQPDRRQLHPRRHAADERRRLHLHPLGHPGSPRTWATSPSPVTGRPTAAPTLRTATGATSCRAT</sequence>
<dbReference type="Proteomes" id="UP000542742">
    <property type="component" value="Unassembled WGS sequence"/>
</dbReference>
<keyword evidence="2" id="KW-0732">Signal</keyword>
<dbReference type="SUPFAM" id="SSF51126">
    <property type="entry name" value="Pectin lyase-like"/>
    <property type="match status" value="1"/>
</dbReference>
<reference evidence="3 4" key="1">
    <citation type="submission" date="2020-08" db="EMBL/GenBank/DDBJ databases">
        <title>Sequencing the genomes of 1000 actinobacteria strains.</title>
        <authorList>
            <person name="Klenk H.-P."/>
        </authorList>
    </citation>
    <scope>NUCLEOTIDE SEQUENCE [LARGE SCALE GENOMIC DNA]</scope>
    <source>
        <strain evidence="3 4">DSM 45518</strain>
    </source>
</reference>
<feature type="compositionally biased region" description="Low complexity" evidence="1">
    <location>
        <begin position="292"/>
        <end position="313"/>
    </location>
</feature>
<gene>
    <name evidence="3" type="ORF">BKA14_003390</name>
</gene>
<comment type="caution">
    <text evidence="3">The sequence shown here is derived from an EMBL/GenBank/DDBJ whole genome shotgun (WGS) entry which is preliminary data.</text>
</comment>
<evidence type="ECO:0000256" key="2">
    <source>
        <dbReference type="SAM" id="SignalP"/>
    </source>
</evidence>
<protein>
    <submittedName>
        <fullName evidence="3">Uncharacterized protein</fullName>
    </submittedName>
</protein>
<evidence type="ECO:0000313" key="3">
    <source>
        <dbReference type="EMBL" id="MBB4693242.1"/>
    </source>
</evidence>
<feature type="region of interest" description="Disordered" evidence="1">
    <location>
        <begin position="210"/>
        <end position="232"/>
    </location>
</feature>
<evidence type="ECO:0000313" key="4">
    <source>
        <dbReference type="Proteomes" id="UP000542742"/>
    </source>
</evidence>
<feature type="region of interest" description="Disordered" evidence="1">
    <location>
        <begin position="246"/>
        <end position="313"/>
    </location>
</feature>
<dbReference type="RefSeq" id="WP_203722862.1">
    <property type="nucleotide sequence ID" value="NZ_BOMC01000080.1"/>
</dbReference>
<dbReference type="EMBL" id="JACHMF010000001">
    <property type="protein sequence ID" value="MBB4693242.1"/>
    <property type="molecule type" value="Genomic_DNA"/>
</dbReference>
<evidence type="ECO:0000256" key="1">
    <source>
        <dbReference type="SAM" id="MobiDB-lite"/>
    </source>
</evidence>
<accession>A0A7W7CR94</accession>
<feature type="signal peptide" evidence="2">
    <location>
        <begin position="1"/>
        <end position="21"/>
    </location>
</feature>
<dbReference type="InterPro" id="IPR011050">
    <property type="entry name" value="Pectin_lyase_fold/virulence"/>
</dbReference>
<organism evidence="3 4">
    <name type="scientific">Paractinoplanes abujensis</name>
    <dbReference type="NCBI Taxonomy" id="882441"/>
    <lineage>
        <taxon>Bacteria</taxon>
        <taxon>Bacillati</taxon>
        <taxon>Actinomycetota</taxon>
        <taxon>Actinomycetes</taxon>
        <taxon>Micromonosporales</taxon>
        <taxon>Micromonosporaceae</taxon>
        <taxon>Paractinoplanes</taxon>
    </lineage>
</organism>